<evidence type="ECO:0000256" key="1">
    <source>
        <dbReference type="SAM" id="SignalP"/>
    </source>
</evidence>
<reference evidence="3" key="1">
    <citation type="submission" date="2017-01" db="EMBL/GenBank/DDBJ databases">
        <authorList>
            <person name="Wang Y."/>
            <person name="White M."/>
            <person name="Kvist S."/>
            <person name="Moncalvo J.-M."/>
        </authorList>
    </citation>
    <scope>NUCLEOTIDE SEQUENCE [LARGE SCALE GENOMIC DNA]</scope>
    <source>
        <strain evidence="3">ID-206-W2</strain>
    </source>
</reference>
<gene>
    <name evidence="2" type="ORF">AYI69_g9847</name>
</gene>
<sequence>MNFIVLLTAFVLGLISTAHAASSCGGWTGFSENNRNDFRRGIDNVCINGYCCVFMETQFILNYSEVSVACRGNGSNQELRDAMKAGVARNGSSCELSYNYGNFRCKVGGFVDRAGRPDVKRQVGNIKISYNRVCMNV</sequence>
<organism evidence="2 3">
    <name type="scientific">Smittium culicis</name>
    <dbReference type="NCBI Taxonomy" id="133412"/>
    <lineage>
        <taxon>Eukaryota</taxon>
        <taxon>Fungi</taxon>
        <taxon>Fungi incertae sedis</taxon>
        <taxon>Zoopagomycota</taxon>
        <taxon>Kickxellomycotina</taxon>
        <taxon>Harpellomycetes</taxon>
        <taxon>Harpellales</taxon>
        <taxon>Legeriomycetaceae</taxon>
        <taxon>Smittium</taxon>
    </lineage>
</organism>
<evidence type="ECO:0000313" key="2">
    <source>
        <dbReference type="EMBL" id="OMJ11400.1"/>
    </source>
</evidence>
<protein>
    <submittedName>
        <fullName evidence="2">Uncharacterized protein</fullName>
    </submittedName>
</protein>
<accession>A0A1R1X9U0</accession>
<dbReference type="EMBL" id="LSSM01006089">
    <property type="protein sequence ID" value="OMJ11400.1"/>
    <property type="molecule type" value="Genomic_DNA"/>
</dbReference>
<name>A0A1R1X9U0_9FUNG</name>
<proteinExistence type="predicted"/>
<keyword evidence="3" id="KW-1185">Reference proteome</keyword>
<feature type="chain" id="PRO_5012616233" evidence="1">
    <location>
        <begin position="21"/>
        <end position="137"/>
    </location>
</feature>
<comment type="caution">
    <text evidence="2">The sequence shown here is derived from an EMBL/GenBank/DDBJ whole genome shotgun (WGS) entry which is preliminary data.</text>
</comment>
<feature type="signal peptide" evidence="1">
    <location>
        <begin position="1"/>
        <end position="20"/>
    </location>
</feature>
<dbReference type="Proteomes" id="UP000187429">
    <property type="component" value="Unassembled WGS sequence"/>
</dbReference>
<dbReference type="AlphaFoldDB" id="A0A1R1X9U0"/>
<keyword evidence="1" id="KW-0732">Signal</keyword>
<evidence type="ECO:0000313" key="3">
    <source>
        <dbReference type="Proteomes" id="UP000187429"/>
    </source>
</evidence>